<proteinExistence type="predicted"/>
<keyword evidence="3" id="KW-1185">Reference proteome</keyword>
<evidence type="ECO:0000313" key="3">
    <source>
        <dbReference type="Proteomes" id="UP001341840"/>
    </source>
</evidence>
<dbReference type="Proteomes" id="UP001341840">
    <property type="component" value="Unassembled WGS sequence"/>
</dbReference>
<gene>
    <name evidence="2" type="ORF">PIB30_093241</name>
</gene>
<name>A0ABU6ZTT9_9FABA</name>
<evidence type="ECO:0000313" key="2">
    <source>
        <dbReference type="EMBL" id="MED6225394.1"/>
    </source>
</evidence>
<dbReference type="InterPro" id="IPR002156">
    <property type="entry name" value="RNaseH_domain"/>
</dbReference>
<feature type="domain" description="RNase H type-1" evidence="1">
    <location>
        <begin position="64"/>
        <end position="92"/>
    </location>
</feature>
<reference evidence="2 3" key="1">
    <citation type="journal article" date="2023" name="Plants (Basel)">
        <title>Bridging the Gap: Combining Genomics and Transcriptomics Approaches to Understand Stylosanthes scabra, an Orphan Legume from the Brazilian Caatinga.</title>
        <authorList>
            <person name="Ferreira-Neto J.R.C."/>
            <person name="da Silva M.D."/>
            <person name="Binneck E."/>
            <person name="de Melo N.F."/>
            <person name="da Silva R.H."/>
            <person name="de Melo A.L.T.M."/>
            <person name="Pandolfi V."/>
            <person name="Bustamante F.O."/>
            <person name="Brasileiro-Vidal A.C."/>
            <person name="Benko-Iseppon A.M."/>
        </authorList>
    </citation>
    <scope>NUCLEOTIDE SEQUENCE [LARGE SCALE GENOMIC DNA]</scope>
    <source>
        <tissue evidence="2">Leaves</tissue>
    </source>
</reference>
<dbReference type="InterPro" id="IPR044730">
    <property type="entry name" value="RNase_H-like_dom_plant"/>
</dbReference>
<dbReference type="EMBL" id="JASCZI010273837">
    <property type="protein sequence ID" value="MED6225394.1"/>
    <property type="molecule type" value="Genomic_DNA"/>
</dbReference>
<dbReference type="Pfam" id="PF13456">
    <property type="entry name" value="RVT_3"/>
    <property type="match status" value="1"/>
</dbReference>
<protein>
    <recommendedName>
        <fullName evidence="1">RNase H type-1 domain-containing protein</fullName>
    </recommendedName>
</protein>
<comment type="caution">
    <text evidence="2">The sequence shown here is derived from an EMBL/GenBank/DDBJ whole genome shotgun (WGS) entry which is preliminary data.</text>
</comment>
<accession>A0ABU6ZTT9</accession>
<dbReference type="CDD" id="cd06222">
    <property type="entry name" value="RNase_H_like"/>
    <property type="match status" value="1"/>
</dbReference>
<organism evidence="2 3">
    <name type="scientific">Stylosanthes scabra</name>
    <dbReference type="NCBI Taxonomy" id="79078"/>
    <lineage>
        <taxon>Eukaryota</taxon>
        <taxon>Viridiplantae</taxon>
        <taxon>Streptophyta</taxon>
        <taxon>Embryophyta</taxon>
        <taxon>Tracheophyta</taxon>
        <taxon>Spermatophyta</taxon>
        <taxon>Magnoliopsida</taxon>
        <taxon>eudicotyledons</taxon>
        <taxon>Gunneridae</taxon>
        <taxon>Pentapetalae</taxon>
        <taxon>rosids</taxon>
        <taxon>fabids</taxon>
        <taxon>Fabales</taxon>
        <taxon>Fabaceae</taxon>
        <taxon>Papilionoideae</taxon>
        <taxon>50 kb inversion clade</taxon>
        <taxon>dalbergioids sensu lato</taxon>
        <taxon>Dalbergieae</taxon>
        <taxon>Pterocarpus clade</taxon>
        <taxon>Stylosanthes</taxon>
    </lineage>
</organism>
<evidence type="ECO:0000259" key="1">
    <source>
        <dbReference type="Pfam" id="PF13456"/>
    </source>
</evidence>
<sequence length="122" mass="14343">MWWIWRSRCQEVFHPDDPWSDVMIAGHSRSLFNDIISASKVWNGLMLAWEAGDKNVICETDSLENLLRRDWFVKFELINREANSVADWMAKRGAHCHSDYCLWASPNEVLEVFLRQKAFIPS</sequence>